<evidence type="ECO:0000313" key="2">
    <source>
        <dbReference type="Proteomes" id="UP000823612"/>
    </source>
</evidence>
<proteinExistence type="predicted"/>
<evidence type="ECO:0008006" key="3">
    <source>
        <dbReference type="Google" id="ProtNLM"/>
    </source>
</evidence>
<dbReference type="EMBL" id="JADIMZ010000064">
    <property type="protein sequence ID" value="MBO8432515.1"/>
    <property type="molecule type" value="Genomic_DNA"/>
</dbReference>
<comment type="caution">
    <text evidence="1">The sequence shown here is derived from an EMBL/GenBank/DDBJ whole genome shotgun (WGS) entry which is preliminary data.</text>
</comment>
<accession>A0A9D9GZ88</accession>
<reference evidence="1" key="1">
    <citation type="submission" date="2020-10" db="EMBL/GenBank/DDBJ databases">
        <authorList>
            <person name="Gilroy R."/>
        </authorList>
    </citation>
    <scope>NUCLEOTIDE SEQUENCE</scope>
    <source>
        <strain evidence="1">2889</strain>
    </source>
</reference>
<dbReference type="Proteomes" id="UP000823612">
    <property type="component" value="Unassembled WGS sequence"/>
</dbReference>
<dbReference type="AlphaFoldDB" id="A0A9D9GZ88"/>
<gene>
    <name evidence="1" type="ORF">IAB08_04410</name>
</gene>
<evidence type="ECO:0000313" key="1">
    <source>
        <dbReference type="EMBL" id="MBO8432515.1"/>
    </source>
</evidence>
<organism evidence="1 2">
    <name type="scientific">Candidatus Pullibacteroides excrementavium</name>
    <dbReference type="NCBI Taxonomy" id="2840905"/>
    <lineage>
        <taxon>Bacteria</taxon>
        <taxon>Pseudomonadati</taxon>
        <taxon>Bacteroidota</taxon>
        <taxon>Bacteroidia</taxon>
        <taxon>Bacteroidales</taxon>
        <taxon>Candidatus Pullibacteroides</taxon>
    </lineage>
</organism>
<sequence length="675" mass="78387">MRLDETYGVLLTLHDWQMAGLSYSLYEKDRQRGHLSTTGRACQGREVEIVYDKLREDRKRVIDAVFGSTIERISDQPALVEHIRPDAKARDFFNSYRPEGDASRYVKRIKEYTNDAILLNAMHDLYNERSAYRRARNGKAPSKEAFFLEQIAALGHPDIAESYPNTLPTSVRRLKNKYDTYLKDGYGSLISAKFANDNARKVTEKIERLLVALYSMPNKPFCSSVKDLYDMFLTGKITVFDKETGEVFQPEDFRRNGEPVELSESTIWNYLNQAVNRAVADKRRNDGLYYNNLHRPHHHRKSPQYSFSKISMDDRDLPRLLVGGGRIKAYYAYDVASGCVIGAAYSLKKDDKLFLDCLRDMFRLIDRNGFGIPMEVEVEHHLVNHFADTLMRAGAVFPFVRWCAAGNSQEKRAEHLNRAKKYGAEKQMQEQPIGRWYARHEAYRTPSKKVNDEYVERQYDYEVLVAEDLAAIREFNNSVHPRKKTYGGMTRWEVLKSHLNPELQPLGKASLYRYIGERTECSIARSQYVRVQYEKYQLSSPEVMRLLRPNDYNVTAYYMKEEDGDIPRVYLYQGDTFLCACEKIVAYNEARCEQTEADRAAMQEQAKYVARYDRLIKDRMPDRVGLLLPETLHADPDERELQVDIPEAEAKHTRGMELVPDYSEEAMRQMALADI</sequence>
<protein>
    <recommendedName>
        <fullName evidence="3">Integrase catalytic domain-containing protein</fullName>
    </recommendedName>
</protein>
<name>A0A9D9GZ88_9BACT</name>
<reference evidence="1" key="2">
    <citation type="journal article" date="2021" name="PeerJ">
        <title>Extensive microbial diversity within the chicken gut microbiome revealed by metagenomics and culture.</title>
        <authorList>
            <person name="Gilroy R."/>
            <person name="Ravi A."/>
            <person name="Getino M."/>
            <person name="Pursley I."/>
            <person name="Horton D.L."/>
            <person name="Alikhan N.F."/>
            <person name="Baker D."/>
            <person name="Gharbi K."/>
            <person name="Hall N."/>
            <person name="Watson M."/>
            <person name="Adriaenssens E.M."/>
            <person name="Foster-Nyarko E."/>
            <person name="Jarju S."/>
            <person name="Secka A."/>
            <person name="Antonio M."/>
            <person name="Oren A."/>
            <person name="Chaudhuri R.R."/>
            <person name="La Ragione R."/>
            <person name="Hildebrand F."/>
            <person name="Pallen M.J."/>
        </authorList>
    </citation>
    <scope>NUCLEOTIDE SEQUENCE</scope>
    <source>
        <strain evidence="1">2889</strain>
    </source>
</reference>